<evidence type="ECO:0000313" key="2">
    <source>
        <dbReference type="Proteomes" id="UP000075884"/>
    </source>
</evidence>
<reference evidence="1" key="2">
    <citation type="submission" date="2020-05" db="UniProtKB">
        <authorList>
            <consortium name="EnsemblMetazoa"/>
        </authorList>
    </citation>
    <scope>IDENTIFICATION</scope>
    <source>
        <strain evidence="1">WRAIR2</strain>
    </source>
</reference>
<dbReference type="AlphaFoldDB" id="A0A182NYT1"/>
<proteinExistence type="predicted"/>
<sequence>GGGGALDDDDFSSPFLGRLDRSVGVAPFLPYRSARVCVLVCLRTLKLGLPSWLLLHRSKRNGAARVCVNVFFLANNHHKAAKRKTARHLVSKSLRRANNEERMLLDAV</sequence>
<accession>A0A182NYT1</accession>
<reference evidence="2" key="1">
    <citation type="submission" date="2013-03" db="EMBL/GenBank/DDBJ databases">
        <title>The Genome Sequence of Anopheles dirus WRAIR2.</title>
        <authorList>
            <consortium name="The Broad Institute Genomics Platform"/>
            <person name="Neafsey D.E."/>
            <person name="Walton C."/>
            <person name="Walker B."/>
            <person name="Young S.K."/>
            <person name="Zeng Q."/>
            <person name="Gargeya S."/>
            <person name="Fitzgerald M."/>
            <person name="Haas B."/>
            <person name="Abouelleil A."/>
            <person name="Allen A.W."/>
            <person name="Alvarado L."/>
            <person name="Arachchi H.M."/>
            <person name="Berlin A.M."/>
            <person name="Chapman S.B."/>
            <person name="Gainer-Dewar J."/>
            <person name="Goldberg J."/>
            <person name="Griggs A."/>
            <person name="Gujja S."/>
            <person name="Hansen M."/>
            <person name="Howarth C."/>
            <person name="Imamovic A."/>
            <person name="Ireland A."/>
            <person name="Larimer J."/>
            <person name="McCowan C."/>
            <person name="Murphy C."/>
            <person name="Pearson M."/>
            <person name="Poon T.W."/>
            <person name="Priest M."/>
            <person name="Roberts A."/>
            <person name="Saif S."/>
            <person name="Shea T."/>
            <person name="Sisk P."/>
            <person name="Sykes S."/>
            <person name="Wortman J."/>
            <person name="Nusbaum C."/>
            <person name="Birren B."/>
        </authorList>
    </citation>
    <scope>NUCLEOTIDE SEQUENCE [LARGE SCALE GENOMIC DNA]</scope>
    <source>
        <strain evidence="2">WRAIR2</strain>
    </source>
</reference>
<keyword evidence="2" id="KW-1185">Reference proteome</keyword>
<name>A0A182NYT1_9DIPT</name>
<evidence type="ECO:0000313" key="1">
    <source>
        <dbReference type="EnsemblMetazoa" id="ADIR014971-PA"/>
    </source>
</evidence>
<dbReference type="VEuPathDB" id="VectorBase:ADIR014971"/>
<dbReference type="Proteomes" id="UP000075884">
    <property type="component" value="Unassembled WGS sequence"/>
</dbReference>
<dbReference type="EnsemblMetazoa" id="ADIR014971-RA">
    <property type="protein sequence ID" value="ADIR014971-PA"/>
    <property type="gene ID" value="ADIR014971"/>
</dbReference>
<organism evidence="1 2">
    <name type="scientific">Anopheles dirus</name>
    <dbReference type="NCBI Taxonomy" id="7168"/>
    <lineage>
        <taxon>Eukaryota</taxon>
        <taxon>Metazoa</taxon>
        <taxon>Ecdysozoa</taxon>
        <taxon>Arthropoda</taxon>
        <taxon>Hexapoda</taxon>
        <taxon>Insecta</taxon>
        <taxon>Pterygota</taxon>
        <taxon>Neoptera</taxon>
        <taxon>Endopterygota</taxon>
        <taxon>Diptera</taxon>
        <taxon>Nematocera</taxon>
        <taxon>Culicoidea</taxon>
        <taxon>Culicidae</taxon>
        <taxon>Anophelinae</taxon>
        <taxon>Anopheles</taxon>
    </lineage>
</organism>
<protein>
    <submittedName>
        <fullName evidence="1">Uncharacterized protein</fullName>
    </submittedName>
</protein>